<dbReference type="AlphaFoldDB" id="Q7MSD4"/>
<name>Q7MSD4_WOLSU</name>
<evidence type="ECO:0000313" key="2">
    <source>
        <dbReference type="EMBL" id="CAE09696.1"/>
    </source>
</evidence>
<dbReference type="eggNOG" id="COG0210">
    <property type="taxonomic scope" value="Bacteria"/>
</dbReference>
<proteinExistence type="predicted"/>
<dbReference type="SUPFAM" id="SSF52540">
    <property type="entry name" value="P-loop containing nucleoside triphosphate hydrolases"/>
    <property type="match status" value="1"/>
</dbReference>
<dbReference type="InterPro" id="IPR011335">
    <property type="entry name" value="Restrct_endonuc-II-like"/>
</dbReference>
<dbReference type="InterPro" id="IPR038726">
    <property type="entry name" value="PDDEXK_AddAB-type"/>
</dbReference>
<dbReference type="EMBL" id="BX571658">
    <property type="protein sequence ID" value="CAE09696.1"/>
    <property type="molecule type" value="Genomic_DNA"/>
</dbReference>
<dbReference type="Proteomes" id="UP000000422">
    <property type="component" value="Chromosome"/>
</dbReference>
<evidence type="ECO:0000259" key="1">
    <source>
        <dbReference type="Pfam" id="PF12705"/>
    </source>
</evidence>
<dbReference type="InterPro" id="IPR011604">
    <property type="entry name" value="PDDEXK-like_dom_sf"/>
</dbReference>
<organism evidence="3">
    <name type="scientific">Wolinella succinogenes (strain ATCC 29543 / DSM 1740 / CCUG 13145 / JCM 31913 / LMG 7466 / NCTC 11488 / FDC 602W)</name>
    <name type="common">Vibrio succinogenes</name>
    <dbReference type="NCBI Taxonomy" id="273121"/>
    <lineage>
        <taxon>Bacteria</taxon>
        <taxon>Pseudomonadati</taxon>
        <taxon>Campylobacterota</taxon>
        <taxon>Epsilonproteobacteria</taxon>
        <taxon>Campylobacterales</taxon>
        <taxon>Helicobacteraceae</taxon>
        <taxon>Wolinella</taxon>
    </lineage>
</organism>
<dbReference type="KEGG" id="wsu:WS0562"/>
<dbReference type="InterPro" id="IPR027417">
    <property type="entry name" value="P-loop_NTPase"/>
</dbReference>
<protein>
    <recommendedName>
        <fullName evidence="1">PD-(D/E)XK endonuclease-like domain-containing protein</fullName>
    </recommendedName>
</protein>
<evidence type="ECO:0000313" key="3">
    <source>
        <dbReference type="Proteomes" id="UP000000422"/>
    </source>
</evidence>
<gene>
    <name evidence="2" type="ordered locus">WS0562</name>
</gene>
<dbReference type="SUPFAM" id="SSF52980">
    <property type="entry name" value="Restriction endonuclease-like"/>
    <property type="match status" value="1"/>
</dbReference>
<keyword evidence="3" id="KW-1185">Reference proteome</keyword>
<reference evidence="2 3" key="1">
    <citation type="journal article" date="2003" name="Proc. Natl. Acad. Sci. U.S.A.">
        <title>Complete genome sequence and analysis of Wolinella succinogenes.</title>
        <authorList>
            <person name="Baar C."/>
            <person name="Eppinger M."/>
            <person name="Raddatz G."/>
            <person name="Simon JM."/>
            <person name="Lanz C."/>
            <person name="Klimmek O."/>
            <person name="Nandakumar R."/>
            <person name="Gross R."/>
            <person name="Rosinus A."/>
            <person name="Keller H."/>
            <person name="Jagtap P."/>
            <person name="Linke B."/>
            <person name="Meyer F."/>
            <person name="Lederer H."/>
            <person name="Schuster S.C."/>
        </authorList>
    </citation>
    <scope>NUCLEOTIDE SEQUENCE [LARGE SCALE GENOMIC DNA]</scope>
    <source>
        <strain evidence="3">ATCC 29543 / DSM 1740 / CCUG 13145 / JCM 31913 / LMG 7466 / NCTC 11488 / FDC 602W</strain>
    </source>
</reference>
<dbReference type="Pfam" id="PF12705">
    <property type="entry name" value="PDDEXK_1"/>
    <property type="match status" value="1"/>
</dbReference>
<dbReference type="HOGENOM" id="CLU_020071_0_0_7"/>
<feature type="domain" description="PD-(D/E)XK endonuclease-like" evidence="1">
    <location>
        <begin position="494"/>
        <end position="729"/>
    </location>
</feature>
<sequence length="732" mass="85530">MPYAMTFEGFLSTIRLFPQKKRLPSSLRPLFLSIAASKVEVERLGFESNFLSFLENSPFFLSFFDELASVGVSLPSLASFDVYDEYGDHLGVLERLLEAYKSELEGFGYIDEALFEAEFYEEFVRGYGEIRFLVEGFLSLKEMELLNQVASITPLVVTLEIDGYNLDYYRRLGMTKEELERNYRYEIEWGSQMILSKKALPPLGSVNAYAFGSRLDQVALVLERIHTWVNEGIEPERIAIILPDERFADYLRLFDKERNFNYAMGERFSDSSLFLSLQKEIERLESLPPPASLLELSPLGLEALRAFTLELESQGEIEASRLLQEGITLLAPLERILENRPPSEILRLLLKEFATRRIDDVGGGRIRVMGILETRGLNFDRVVVVDFNEGLIPKPSDKDLFLNSSIRAKCHLPTRLERENLQKHYYLSLLRRAKESVLAFVSNEQNEPSRMLLELQTPIFSGKELYERTLFGAPREHKGFVEEIIDSIPWERERFSHSRLQSFLLCKRQYYYRYIRGYSQREEENESAWLGKTVHRWLKESFDPSISQKKRREHFLSLLQKERFPSAKLAFEARATAKKMERFFEREKERAKEGAQPLWLEERVEFEVEGIDFVGFIDRVDRVGEEYWILDYKLKKALKVDKERDLEKTSDFQFALYAQALRQRVGGAVAIRAFYYDLFKGTLEEEEYLEEKIALLPLRLARLKEKNLSFELCEDARVCRYCAYAAICDRED</sequence>
<dbReference type="Gene3D" id="3.90.320.10">
    <property type="match status" value="1"/>
</dbReference>
<dbReference type="eggNOG" id="COG2887">
    <property type="taxonomic scope" value="Bacteria"/>
</dbReference>
<accession>Q7MSD4</accession>
<dbReference type="STRING" id="273121.WS0562"/>